<dbReference type="OMA" id="FKTHTSA"/>
<name>A0A9J7LMQ0_BRAFL</name>
<dbReference type="CDD" id="cd00882">
    <property type="entry name" value="Ras_like_GTPase"/>
    <property type="match status" value="1"/>
</dbReference>
<organism evidence="2 3">
    <name type="scientific">Branchiostoma floridae</name>
    <name type="common">Florida lancelet</name>
    <name type="synonym">Amphioxus</name>
    <dbReference type="NCBI Taxonomy" id="7739"/>
    <lineage>
        <taxon>Eukaryota</taxon>
        <taxon>Metazoa</taxon>
        <taxon>Chordata</taxon>
        <taxon>Cephalochordata</taxon>
        <taxon>Leptocardii</taxon>
        <taxon>Amphioxiformes</taxon>
        <taxon>Branchiostomatidae</taxon>
        <taxon>Branchiostoma</taxon>
    </lineage>
</organism>
<dbReference type="GO" id="GO:0005525">
    <property type="term" value="F:GTP binding"/>
    <property type="evidence" value="ECO:0007669"/>
    <property type="project" value="InterPro"/>
</dbReference>
<reference evidence="2" key="1">
    <citation type="journal article" date="2020" name="Nat. Ecol. Evol.">
        <title>Deeply conserved synteny resolves early events in vertebrate evolution.</title>
        <authorList>
            <person name="Simakov O."/>
            <person name="Marletaz F."/>
            <person name="Yue J.X."/>
            <person name="O'Connell B."/>
            <person name="Jenkins J."/>
            <person name="Brandt A."/>
            <person name="Calef R."/>
            <person name="Tung C.H."/>
            <person name="Huang T.K."/>
            <person name="Schmutz J."/>
            <person name="Satoh N."/>
            <person name="Yu J.K."/>
            <person name="Putnam N.H."/>
            <person name="Green R.E."/>
            <person name="Rokhsar D.S."/>
        </authorList>
    </citation>
    <scope>NUCLEOTIDE SEQUENCE [LARGE SCALE GENOMIC DNA]</scope>
    <source>
        <strain evidence="2">S238N-H82</strain>
    </source>
</reference>
<dbReference type="InterPro" id="IPR006073">
    <property type="entry name" value="GTP-bd"/>
</dbReference>
<dbReference type="OrthoDB" id="10061393at2759"/>
<proteinExistence type="predicted"/>
<dbReference type="Pfam" id="PF01926">
    <property type="entry name" value="MMR_HSR1"/>
    <property type="match status" value="1"/>
</dbReference>
<gene>
    <name evidence="3" type="primary">LOC118422368</name>
</gene>
<evidence type="ECO:0000313" key="3">
    <source>
        <dbReference type="RefSeq" id="XP_035685781.1"/>
    </source>
</evidence>
<protein>
    <submittedName>
        <fullName evidence="3">Uncharacterized protein LOC118422368</fullName>
    </submittedName>
</protein>
<dbReference type="RefSeq" id="XP_035685781.1">
    <property type="nucleotide sequence ID" value="XM_035829888.1"/>
</dbReference>
<dbReference type="SUPFAM" id="SSF52540">
    <property type="entry name" value="P-loop containing nucleoside triphosphate hydrolases"/>
    <property type="match status" value="1"/>
</dbReference>
<evidence type="ECO:0000313" key="2">
    <source>
        <dbReference type="Proteomes" id="UP000001554"/>
    </source>
</evidence>
<evidence type="ECO:0000259" key="1">
    <source>
        <dbReference type="Pfam" id="PF01926"/>
    </source>
</evidence>
<dbReference type="GeneID" id="118422368"/>
<dbReference type="PANTHER" id="PTHR14143">
    <property type="entry name" value="INTERFERON-INDUCIBLE GTPASE FAMILY MEMBER"/>
    <property type="match status" value="1"/>
</dbReference>
<dbReference type="InterPro" id="IPR027417">
    <property type="entry name" value="P-loop_NTPase"/>
</dbReference>
<reference evidence="3" key="2">
    <citation type="submission" date="2025-08" db="UniProtKB">
        <authorList>
            <consortium name="RefSeq"/>
        </authorList>
    </citation>
    <scope>IDENTIFICATION</scope>
    <source>
        <strain evidence="3">S238N-H82</strain>
        <tissue evidence="3">Testes</tissue>
    </source>
</reference>
<dbReference type="Gene3D" id="3.40.50.300">
    <property type="entry name" value="P-loop containing nucleotide triphosphate hydrolases"/>
    <property type="match status" value="1"/>
</dbReference>
<dbReference type="KEGG" id="bfo:118422368"/>
<accession>A0A9J7LMQ0</accession>
<sequence length="242" mass="27245">MDKKPFEDSPKLQNAKEESQKEALRRCQMACDLFAIRQLLQKSCFVGLFGPQNAGKSTLIEKTWGVSVKERGFKTHTSAPDLYKAKGTERMVIIDFPGTTTIDDQVANLANNCGGLSSILILVMPFQGDTSTDHVTQLEKANKLVEDFDCSILLCISQCGRFKDILKDKETVDVFREDYTKHLKIDAANILFTELVETEAMESRGVVGADGVRTWLKDWLIKYDVFENNVDELYAAVNMSRE</sequence>
<dbReference type="AlphaFoldDB" id="A0A9J7LMQ0"/>
<dbReference type="PANTHER" id="PTHR14143:SF1">
    <property type="entry name" value="IRG-TYPE G DOMAIN-CONTAINING PROTEIN"/>
    <property type="match status" value="1"/>
</dbReference>
<dbReference type="Proteomes" id="UP000001554">
    <property type="component" value="Chromosome 9"/>
</dbReference>
<keyword evidence="2" id="KW-1185">Reference proteome</keyword>
<feature type="domain" description="G" evidence="1">
    <location>
        <begin position="46"/>
        <end position="139"/>
    </location>
</feature>